<dbReference type="InterPro" id="IPR002491">
    <property type="entry name" value="ABC_transptr_periplasmic_BD"/>
</dbReference>
<evidence type="ECO:0000256" key="4">
    <source>
        <dbReference type="ARBA" id="ARBA00022496"/>
    </source>
</evidence>
<evidence type="ECO:0000313" key="7">
    <source>
        <dbReference type="EMBL" id="MCL7931212.1"/>
    </source>
</evidence>
<organism evidence="7 8">
    <name type="scientific">Halomonas llamarensis</name>
    <dbReference type="NCBI Taxonomy" id="2945104"/>
    <lineage>
        <taxon>Bacteria</taxon>
        <taxon>Pseudomonadati</taxon>
        <taxon>Pseudomonadota</taxon>
        <taxon>Gammaproteobacteria</taxon>
        <taxon>Oceanospirillales</taxon>
        <taxon>Halomonadaceae</taxon>
        <taxon>Halomonas</taxon>
    </lineage>
</organism>
<dbReference type="Pfam" id="PF01497">
    <property type="entry name" value="Peripla_BP_2"/>
    <property type="match status" value="1"/>
</dbReference>
<comment type="subcellular location">
    <subcellularLocation>
        <location evidence="1">Cell envelope</location>
    </subcellularLocation>
</comment>
<accession>A0ABT0STP7</accession>
<dbReference type="SUPFAM" id="SSF53807">
    <property type="entry name" value="Helical backbone' metal receptor"/>
    <property type="match status" value="1"/>
</dbReference>
<evidence type="ECO:0000313" key="8">
    <source>
        <dbReference type="Proteomes" id="UP001165308"/>
    </source>
</evidence>
<comment type="caution">
    <text evidence="7">The sequence shown here is derived from an EMBL/GenBank/DDBJ whole genome shotgun (WGS) entry which is preliminary data.</text>
</comment>
<keyword evidence="3" id="KW-0813">Transport</keyword>
<evidence type="ECO:0000256" key="1">
    <source>
        <dbReference type="ARBA" id="ARBA00004196"/>
    </source>
</evidence>
<feature type="domain" description="Fe/B12 periplasmic-binding" evidence="6">
    <location>
        <begin position="54"/>
        <end position="310"/>
    </location>
</feature>
<keyword evidence="4" id="KW-0406">Ion transport</keyword>
<dbReference type="PANTHER" id="PTHR30532:SF1">
    <property type="entry name" value="IRON(3+)-HYDROXAMATE-BINDING PROTEIN FHUD"/>
    <property type="match status" value="1"/>
</dbReference>
<evidence type="ECO:0000259" key="6">
    <source>
        <dbReference type="PROSITE" id="PS50983"/>
    </source>
</evidence>
<dbReference type="Gene3D" id="3.40.50.1980">
    <property type="entry name" value="Nitrogenase molybdenum iron protein domain"/>
    <property type="match status" value="2"/>
</dbReference>
<gene>
    <name evidence="7" type="ORF">M8006_14720</name>
</gene>
<evidence type="ECO:0000256" key="2">
    <source>
        <dbReference type="ARBA" id="ARBA00008814"/>
    </source>
</evidence>
<keyword evidence="4" id="KW-0408">Iron</keyword>
<proteinExistence type="inferred from homology"/>
<keyword evidence="8" id="KW-1185">Reference proteome</keyword>
<keyword evidence="5" id="KW-0732">Signal</keyword>
<dbReference type="CDD" id="cd01146">
    <property type="entry name" value="FhuD"/>
    <property type="match status" value="1"/>
</dbReference>
<dbReference type="RefSeq" id="WP_250083480.1">
    <property type="nucleotide sequence ID" value="NZ_JAMJPJ010000032.1"/>
</dbReference>
<dbReference type="PROSITE" id="PS50983">
    <property type="entry name" value="FE_B12_PBP"/>
    <property type="match status" value="1"/>
</dbReference>
<name>A0ABT0STP7_9GAMM</name>
<reference evidence="7" key="1">
    <citation type="submission" date="2022-05" db="EMBL/GenBank/DDBJ databases">
        <title>Halomonas geminus sp. nov. and Halomonas llamarensis sp. nov. isolated from high-altitude salars of the Atacama Desert.</title>
        <authorList>
            <person name="Hintersatz C."/>
            <person name="Rojas L.A."/>
            <person name="Wei T.-S."/>
            <person name="Kutschke S."/>
            <person name="Lehmann F."/>
            <person name="Jain R."/>
            <person name="Pollmann K."/>
        </authorList>
    </citation>
    <scope>NUCLEOTIDE SEQUENCE</scope>
    <source>
        <strain evidence="7">ATCHA</strain>
    </source>
</reference>
<comment type="similarity">
    <text evidence="2">Belongs to the bacterial solute-binding protein 8 family.</text>
</comment>
<dbReference type="EMBL" id="JAMJPJ010000032">
    <property type="protein sequence ID" value="MCL7931212.1"/>
    <property type="molecule type" value="Genomic_DNA"/>
</dbReference>
<evidence type="ECO:0000256" key="3">
    <source>
        <dbReference type="ARBA" id="ARBA00022448"/>
    </source>
</evidence>
<keyword evidence="4" id="KW-0410">Iron transport</keyword>
<evidence type="ECO:0000256" key="5">
    <source>
        <dbReference type="ARBA" id="ARBA00022729"/>
    </source>
</evidence>
<dbReference type="Proteomes" id="UP001165308">
    <property type="component" value="Unassembled WGS sequence"/>
</dbReference>
<dbReference type="InterPro" id="IPR051313">
    <property type="entry name" value="Bact_iron-sidero_bind"/>
</dbReference>
<protein>
    <submittedName>
        <fullName evidence="7">Iron-siderophore ABC transporter substrate-binding protein</fullName>
    </submittedName>
</protein>
<dbReference type="PANTHER" id="PTHR30532">
    <property type="entry name" value="IRON III DICITRATE-BINDING PERIPLASMIC PROTEIN"/>
    <property type="match status" value="1"/>
</dbReference>
<sequence>MPGFFYRQSGIDFILNALRRSLVQALALGLVAPWAYARVLRDPGDLDVSENQKRIVALDAFFAEMLAAMGLPPVAMTMRAGGTPPSHLADALGDVASVGLHSVPDYEAVIGIRPDLIVGQAARFATEASLLESIAPTLLLNEPAEDWREFMMALSSGLGRRAEAEQAISAYDRRVANMRESLGNRGRRPTVLLLRVRQKDIRIYGGERRAGLVMYRDLGLEPHALTPMDKKNITISMEIIPQIDADVLLLMAEDEARMSSIEQSELWRRLPAVRAGRVHRVNMAWWNRSVGPISFGRVLDDIGKVFGLSA</sequence>